<sequence>MACYEFLQDHKTVSAFRHQCRCLTAVSFSRHHYIMHRRNWDFDELCFFPPKSILSHFGSDYGLFQLDDAKSIAPSESSNHLDLIDLSQEGEGASEVEPAAETNAEKLVRLRKSWTSTVYAFHKGDIKVIVKKGQKHCKFTCAAYGCNHKILQNLETKNRNSTKALLKLMSPAC</sequence>
<gene>
    <name evidence="1" type="ORF">BT96DRAFT_1017814</name>
</gene>
<accession>A0A6A4HW61</accession>
<dbReference type="EMBL" id="ML769438">
    <property type="protein sequence ID" value="KAE9402113.1"/>
    <property type="molecule type" value="Genomic_DNA"/>
</dbReference>
<dbReference type="AlphaFoldDB" id="A0A6A4HW61"/>
<reference evidence="1" key="1">
    <citation type="journal article" date="2019" name="Environ. Microbiol.">
        <title>Fungal ecological strategies reflected in gene transcription - a case study of two litter decomposers.</title>
        <authorList>
            <person name="Barbi F."/>
            <person name="Kohler A."/>
            <person name="Barry K."/>
            <person name="Baskaran P."/>
            <person name="Daum C."/>
            <person name="Fauchery L."/>
            <person name="Ihrmark K."/>
            <person name="Kuo A."/>
            <person name="LaButti K."/>
            <person name="Lipzen A."/>
            <person name="Morin E."/>
            <person name="Grigoriev I.V."/>
            <person name="Henrissat B."/>
            <person name="Lindahl B."/>
            <person name="Martin F."/>
        </authorList>
    </citation>
    <scope>NUCLEOTIDE SEQUENCE</scope>
    <source>
        <strain evidence="1">JB14</strain>
    </source>
</reference>
<name>A0A6A4HW61_9AGAR</name>
<evidence type="ECO:0000313" key="1">
    <source>
        <dbReference type="EMBL" id="KAE9402113.1"/>
    </source>
</evidence>
<organism evidence="1 2">
    <name type="scientific">Gymnopus androsaceus JB14</name>
    <dbReference type="NCBI Taxonomy" id="1447944"/>
    <lineage>
        <taxon>Eukaryota</taxon>
        <taxon>Fungi</taxon>
        <taxon>Dikarya</taxon>
        <taxon>Basidiomycota</taxon>
        <taxon>Agaricomycotina</taxon>
        <taxon>Agaricomycetes</taxon>
        <taxon>Agaricomycetidae</taxon>
        <taxon>Agaricales</taxon>
        <taxon>Marasmiineae</taxon>
        <taxon>Omphalotaceae</taxon>
        <taxon>Gymnopus</taxon>
    </lineage>
</organism>
<dbReference type="Proteomes" id="UP000799118">
    <property type="component" value="Unassembled WGS sequence"/>
</dbReference>
<protein>
    <submittedName>
        <fullName evidence="1">Uncharacterized protein</fullName>
    </submittedName>
</protein>
<dbReference type="OrthoDB" id="2677917at2759"/>
<keyword evidence="2" id="KW-1185">Reference proteome</keyword>
<proteinExistence type="predicted"/>
<evidence type="ECO:0000313" key="2">
    <source>
        <dbReference type="Proteomes" id="UP000799118"/>
    </source>
</evidence>